<organism evidence="1 2">
    <name type="scientific">Leptospira interrogans serogroup Icterohaemorrhagiae serovar copenhageni (strain Fiocruz L1-130)</name>
    <dbReference type="NCBI Taxonomy" id="267671"/>
    <lineage>
        <taxon>Bacteria</taxon>
        <taxon>Pseudomonadati</taxon>
        <taxon>Spirochaetota</taxon>
        <taxon>Spirochaetia</taxon>
        <taxon>Leptospirales</taxon>
        <taxon>Leptospiraceae</taxon>
        <taxon>Leptospira</taxon>
    </lineage>
</organism>
<sequence>MEEGNIESIRVQVILSYFLEVVPRVGLVSKRFFILYFVTRRNSHEEEDHLTCWTALHSCSTRCL</sequence>
<dbReference type="Proteomes" id="UP000007037">
    <property type="component" value="Chromosome I"/>
</dbReference>
<accession>Q72U76</accession>
<dbReference type="KEGG" id="lic:LIC_10786"/>
<evidence type="ECO:0000313" key="1">
    <source>
        <dbReference type="EMBL" id="AAS69402.1"/>
    </source>
</evidence>
<evidence type="ECO:0000313" key="2">
    <source>
        <dbReference type="Proteomes" id="UP000007037"/>
    </source>
</evidence>
<protein>
    <submittedName>
        <fullName evidence="1">Uncharacterized protein</fullName>
    </submittedName>
</protein>
<proteinExistence type="predicted"/>
<dbReference type="EMBL" id="AE016823">
    <property type="protein sequence ID" value="AAS69402.1"/>
    <property type="molecule type" value="Genomic_DNA"/>
</dbReference>
<dbReference type="AlphaFoldDB" id="Q72U76"/>
<name>Q72U76_LEPIC</name>
<reference evidence="1 2" key="1">
    <citation type="journal article" date="2004" name="J. Bacteriol.">
        <title>Comparative genomics of two Leptospira interrogans serovars reveals novel insights into physiology and pathogenesis.</title>
        <authorList>
            <person name="Nascimento A.L."/>
            <person name="Ko A.I."/>
            <person name="Martins E.A."/>
            <person name="Monteiro-Vitorello C.B."/>
            <person name="Ho P.L."/>
            <person name="Haake D.A."/>
            <person name="Verjovski-Almeida S."/>
            <person name="Hartskeerl R.A."/>
            <person name="Marques M.V."/>
            <person name="Oliveira M.C."/>
            <person name="Menck C.F."/>
            <person name="Leite L.C."/>
            <person name="Carrer H."/>
            <person name="Coutinho L.L."/>
            <person name="Degrave W.M."/>
            <person name="Dellagostin O.A."/>
            <person name="El-Dorry H."/>
            <person name="Ferro E.S."/>
            <person name="Ferro M.I."/>
            <person name="Furlan L.R."/>
            <person name="Gamberini M."/>
            <person name="Giglioti E.A."/>
            <person name="Goes-Neto A."/>
            <person name="Goldman G.H."/>
            <person name="Goldman M.H."/>
            <person name="Harakava R."/>
            <person name="Jeronimo S.M."/>
            <person name="Junqueira-De-Azevedo I.L."/>
            <person name="Kimura E.T."/>
            <person name="Kuramae E.E."/>
            <person name="Lemos E.G."/>
            <person name="Lemos M.V."/>
            <person name="Marino C.L."/>
            <person name="Nunes L.R."/>
            <person name="De Oliveira R.C."/>
            <person name="Pereira G.G."/>
            <person name="Reis M.S."/>
            <person name="Schriefer A."/>
            <person name="Siqueira W.J."/>
            <person name="Sommer P."/>
            <person name="Tsai S.M."/>
            <person name="Simpson A.J."/>
            <person name="Ferro J.A."/>
            <person name="Camargo L.E."/>
            <person name="Kitajima J.P."/>
            <person name="Setubal J.C."/>
            <person name="Van Sluys M.A."/>
        </authorList>
    </citation>
    <scope>NUCLEOTIDE SEQUENCE [LARGE SCALE GENOMIC DNA]</scope>
    <source>
        <strain evidence="1 2">Fiocruz L1-130</strain>
    </source>
</reference>
<gene>
    <name evidence="1" type="ordered locus">LIC_10786</name>
</gene>
<dbReference type="HOGENOM" id="CLU_2862333_0_0_12"/>